<organism evidence="2 3">
    <name type="scientific">Clupea harengus</name>
    <name type="common">Atlantic herring</name>
    <dbReference type="NCBI Taxonomy" id="7950"/>
    <lineage>
        <taxon>Eukaryota</taxon>
        <taxon>Metazoa</taxon>
        <taxon>Chordata</taxon>
        <taxon>Craniata</taxon>
        <taxon>Vertebrata</taxon>
        <taxon>Euteleostomi</taxon>
        <taxon>Actinopterygii</taxon>
        <taxon>Neopterygii</taxon>
        <taxon>Teleostei</taxon>
        <taxon>Clupei</taxon>
        <taxon>Clupeiformes</taxon>
        <taxon>Clupeoidei</taxon>
        <taxon>Clupeidae</taxon>
        <taxon>Clupea</taxon>
    </lineage>
</organism>
<evidence type="ECO:0000313" key="4">
    <source>
        <dbReference type="RefSeq" id="XP_031413844.1"/>
    </source>
</evidence>
<dbReference type="AlphaFoldDB" id="A0A6P8ED87"/>
<dbReference type="PANTHER" id="PTHR14389:SF3">
    <property type="entry name" value="PROTEIN FAM111A-LIKE"/>
    <property type="match status" value="1"/>
</dbReference>
<name>A0A6P8ED87_CLUHA</name>
<feature type="region of interest" description="Disordered" evidence="1">
    <location>
        <begin position="277"/>
        <end position="307"/>
    </location>
</feature>
<dbReference type="OrthoDB" id="10025068at2759"/>
<dbReference type="KEGG" id="char:116217971"/>
<dbReference type="InterPro" id="IPR043504">
    <property type="entry name" value="Peptidase_S1_PA_chymotrypsin"/>
</dbReference>
<dbReference type="PANTHER" id="PTHR14389">
    <property type="entry name" value="SI:CH1073-475A24.1"/>
    <property type="match status" value="1"/>
</dbReference>
<accession>A0A6P8ED87</accession>
<evidence type="ECO:0000313" key="2">
    <source>
        <dbReference type="Proteomes" id="UP000515152"/>
    </source>
</evidence>
<feature type="region of interest" description="Disordered" evidence="1">
    <location>
        <begin position="1"/>
        <end position="71"/>
    </location>
</feature>
<proteinExistence type="predicted"/>
<dbReference type="GO" id="GO:0006260">
    <property type="term" value="P:DNA replication"/>
    <property type="evidence" value="ECO:0007669"/>
    <property type="project" value="TreeGrafter"/>
</dbReference>
<sequence>MSLNVRSEQAETQESNADVMQVEEAAAGPSGLQETQKSNADVRQADEAAAGPSVLQTTPSPGKVKEENDSTALSQHSYNFVAKFGLHGDEYHTIHCDQPCTVLEAIQSNETLKEGIKCADENVIIQLGKEDRECIVATHFPCSCIGDGTFLSIVSESEKVEETQGRSTKPIDKNIYPKDKYVIFYIDREGGKYTKRKKIFRNDGVKKFKYLCVYGKKGMTVEEALKRDGRFIDVLGKFYLSNNDYPKLHTVCTQKVNNLHQKKFKICLPRRKRKKYETPVEGLRQSPRKNPSSNSQSKCEPTPVSDVVQQSGISVKAALEKRGSSVNTEEIYKRLRQQFPELKEWMESRFPGNSYQEALNLRKENFGKILQSFSEVHRVRKMLKLGESVCKLVVKDVCEGTGFVLFDSFILTNAHLFKGYDKEGKLQEDVEVFARFGYGDPEPETIYSDFTAKKTFVDFDVERDYAILELNHEGKKSNHETTTVVPQGLLRTFGPLPLNGEACIIGHPAGGVKKIDPTWIIEIENRGKAVEDYLQKYKDHPIIVQMIRKIIKDAGIEDIMISGSKDIATYHTFMYTGASGSPVVDALGRVFGLHTAGFTYNFPDRQSVIEYAQPVLAIFKKFVDNLRVSGNKELLERVEKVAKGNPNLEKILTGPRQTTHSIFCRSFN</sequence>
<feature type="compositionally biased region" description="Polar residues" evidence="1">
    <location>
        <begin position="288"/>
        <end position="299"/>
    </location>
</feature>
<dbReference type="Proteomes" id="UP000515152">
    <property type="component" value="Chromosome 20"/>
</dbReference>
<dbReference type="RefSeq" id="XP_031413843.1">
    <property type="nucleotide sequence ID" value="XM_031557983.1"/>
</dbReference>
<dbReference type="GO" id="GO:0005634">
    <property type="term" value="C:nucleus"/>
    <property type="evidence" value="ECO:0007669"/>
    <property type="project" value="TreeGrafter"/>
</dbReference>
<dbReference type="Pfam" id="PF13365">
    <property type="entry name" value="Trypsin_2"/>
    <property type="match status" value="1"/>
</dbReference>
<gene>
    <name evidence="3 4" type="primary">LOC116217971</name>
</gene>
<dbReference type="Gene3D" id="2.40.10.10">
    <property type="entry name" value="Trypsin-like serine proteases"/>
    <property type="match status" value="2"/>
</dbReference>
<dbReference type="InterPro" id="IPR009003">
    <property type="entry name" value="Peptidase_S1_PA"/>
</dbReference>
<protein>
    <submittedName>
        <fullName evidence="3 4">Serine protease FAM111A-like isoform X1</fullName>
    </submittedName>
</protein>
<dbReference type="SUPFAM" id="SSF50494">
    <property type="entry name" value="Trypsin-like serine proteases"/>
    <property type="match status" value="1"/>
</dbReference>
<keyword evidence="2" id="KW-1185">Reference proteome</keyword>
<dbReference type="GO" id="GO:0000785">
    <property type="term" value="C:chromatin"/>
    <property type="evidence" value="ECO:0007669"/>
    <property type="project" value="TreeGrafter"/>
</dbReference>
<feature type="compositionally biased region" description="Polar residues" evidence="1">
    <location>
        <begin position="1"/>
        <end position="18"/>
    </location>
</feature>
<reference evidence="3 4" key="1">
    <citation type="submission" date="2025-04" db="UniProtKB">
        <authorList>
            <consortium name="RefSeq"/>
        </authorList>
    </citation>
    <scope>IDENTIFICATION</scope>
</reference>
<evidence type="ECO:0000256" key="1">
    <source>
        <dbReference type="SAM" id="MobiDB-lite"/>
    </source>
</evidence>
<evidence type="ECO:0000313" key="3">
    <source>
        <dbReference type="RefSeq" id="XP_031413843.1"/>
    </source>
</evidence>
<dbReference type="GeneID" id="116217971"/>
<feature type="compositionally biased region" description="Polar residues" evidence="1">
    <location>
        <begin position="32"/>
        <end position="41"/>
    </location>
</feature>
<dbReference type="RefSeq" id="XP_031413844.1">
    <property type="nucleotide sequence ID" value="XM_031557984.1"/>
</dbReference>